<dbReference type="InterPro" id="IPR048897">
    <property type="entry name" value="Nol11_C"/>
</dbReference>
<organism evidence="4 5">
    <name type="scientific">Dictyostelium purpureum</name>
    <name type="common">Slime mold</name>
    <dbReference type="NCBI Taxonomy" id="5786"/>
    <lineage>
        <taxon>Eukaryota</taxon>
        <taxon>Amoebozoa</taxon>
        <taxon>Evosea</taxon>
        <taxon>Eumycetozoa</taxon>
        <taxon>Dictyostelia</taxon>
        <taxon>Dictyosteliales</taxon>
        <taxon>Dictyosteliaceae</taxon>
        <taxon>Dictyostelium</taxon>
    </lineage>
</organism>
<dbReference type="PANTHER" id="PTHR15633:SF2">
    <property type="entry name" value="NUCLEOLAR PROTEIN 11"/>
    <property type="match status" value="1"/>
</dbReference>
<sequence length="365" mass="41872">MTKVVEKNKIDKKVEKTTPVSTIAKKTLEIKPTKPIKSKDTTTTATNKPLNKEKEPSLKVINLEDLLNNKNKENKQDNKTTINSNLKGDKLVQEILSFFKLETNTVNLNESIEKLENEIKEKNIAIIDKVSNNYLMIMELVEKLIESNEVTGLVVLLMISRSVSSFNFPNLIESLIIKKDNFKIVSMVSKCFTDISSDNIKDLVQYIISNKQFKSIKDQLEQLQNLSSSSTNDITACKELDSILTIPVTHDSMVVSIRSLSLSTVLLLLKYLYSRISLFSLDDTQENNNTFTLKQIVDWISLIFDSHFQELSKVENINQYFGPIRSLHNNTKSFFYTKSFIDFLEKSSSTKSIENNNYSIYHYKF</sequence>
<dbReference type="eggNOG" id="ENOG502REZQ">
    <property type="taxonomic scope" value="Eukaryota"/>
</dbReference>
<dbReference type="InParanoid" id="F0ZM40"/>
<keyword evidence="5" id="KW-1185">Reference proteome</keyword>
<dbReference type="Pfam" id="PF20998">
    <property type="entry name" value="Nol11_C"/>
    <property type="match status" value="1"/>
</dbReference>
<dbReference type="OMA" id="SIYHYKF"/>
<dbReference type="GeneID" id="10501934"/>
<dbReference type="AlphaFoldDB" id="F0ZM40"/>
<dbReference type="GO" id="GO:0030490">
    <property type="term" value="P:maturation of SSU-rRNA"/>
    <property type="evidence" value="ECO:0007669"/>
    <property type="project" value="InterPro"/>
</dbReference>
<dbReference type="PANTHER" id="PTHR15633">
    <property type="entry name" value="NUCLEOLAR PROTEIN 11"/>
    <property type="match status" value="1"/>
</dbReference>
<reference evidence="5" key="1">
    <citation type="journal article" date="2011" name="Genome Biol.">
        <title>Comparative genomics of the social amoebae Dictyostelium discoideum and Dictyostelium purpureum.</title>
        <authorList>
            <consortium name="US DOE Joint Genome Institute (JGI-PGF)"/>
            <person name="Sucgang R."/>
            <person name="Kuo A."/>
            <person name="Tian X."/>
            <person name="Salerno W."/>
            <person name="Parikh A."/>
            <person name="Feasley C.L."/>
            <person name="Dalin E."/>
            <person name="Tu H."/>
            <person name="Huang E."/>
            <person name="Barry K."/>
            <person name="Lindquist E."/>
            <person name="Shapiro H."/>
            <person name="Bruce D."/>
            <person name="Schmutz J."/>
            <person name="Salamov A."/>
            <person name="Fey P."/>
            <person name="Gaudet P."/>
            <person name="Anjard C."/>
            <person name="Babu M.M."/>
            <person name="Basu S."/>
            <person name="Bushmanova Y."/>
            <person name="van der Wel H."/>
            <person name="Katoh-Kurasawa M."/>
            <person name="Dinh C."/>
            <person name="Coutinho P.M."/>
            <person name="Saito T."/>
            <person name="Elias M."/>
            <person name="Schaap P."/>
            <person name="Kay R.R."/>
            <person name="Henrissat B."/>
            <person name="Eichinger L."/>
            <person name="Rivero F."/>
            <person name="Putnam N.H."/>
            <person name="West C.M."/>
            <person name="Loomis W.F."/>
            <person name="Chisholm R.L."/>
            <person name="Shaulsky G."/>
            <person name="Strassmann J.E."/>
            <person name="Queller D.C."/>
            <person name="Kuspa A."/>
            <person name="Grigoriev I.V."/>
        </authorList>
    </citation>
    <scope>NUCLEOTIDE SEQUENCE [LARGE SCALE GENOMIC DNA]</scope>
    <source>
        <strain evidence="5">QSDP1</strain>
    </source>
</reference>
<dbReference type="FunCoup" id="F0ZM40">
    <property type="interactions" value="743"/>
</dbReference>
<dbReference type="RefSeq" id="XP_003288484.1">
    <property type="nucleotide sequence ID" value="XM_003288436.1"/>
</dbReference>
<dbReference type="KEGG" id="dpp:DICPUDRAFT_152720"/>
<feature type="domain" description="Nucleolar protein 11 C-terminal" evidence="3">
    <location>
        <begin position="152"/>
        <end position="311"/>
    </location>
</feature>
<dbReference type="VEuPathDB" id="AmoebaDB:DICPUDRAFT_152720"/>
<name>F0ZM40_DICPU</name>
<feature type="coiled-coil region" evidence="1">
    <location>
        <begin position="98"/>
        <end position="132"/>
    </location>
</feature>
<evidence type="ECO:0000313" key="4">
    <source>
        <dbReference type="EMBL" id="EGC34959.1"/>
    </source>
</evidence>
<evidence type="ECO:0000256" key="2">
    <source>
        <dbReference type="SAM" id="MobiDB-lite"/>
    </source>
</evidence>
<evidence type="ECO:0000313" key="5">
    <source>
        <dbReference type="Proteomes" id="UP000001064"/>
    </source>
</evidence>
<dbReference type="OrthoDB" id="20815at2759"/>
<gene>
    <name evidence="4" type="ORF">DICPUDRAFT_152720</name>
</gene>
<protein>
    <recommendedName>
        <fullName evidence="3">Nucleolar protein 11 C-terminal domain-containing protein</fullName>
    </recommendedName>
</protein>
<accession>F0ZM40</accession>
<feature type="region of interest" description="Disordered" evidence="2">
    <location>
        <begin position="32"/>
        <end position="54"/>
    </location>
</feature>
<dbReference type="InterPro" id="IPR042859">
    <property type="entry name" value="NOL11"/>
</dbReference>
<evidence type="ECO:0000259" key="3">
    <source>
        <dbReference type="Pfam" id="PF20998"/>
    </source>
</evidence>
<dbReference type="Proteomes" id="UP000001064">
    <property type="component" value="Unassembled WGS sequence"/>
</dbReference>
<dbReference type="EMBL" id="GL871076">
    <property type="protein sequence ID" value="EGC34959.1"/>
    <property type="molecule type" value="Genomic_DNA"/>
</dbReference>
<keyword evidence="1" id="KW-0175">Coiled coil</keyword>
<evidence type="ECO:0000256" key="1">
    <source>
        <dbReference type="SAM" id="Coils"/>
    </source>
</evidence>
<proteinExistence type="predicted"/>